<dbReference type="EMBL" id="OZ034833">
    <property type="protein sequence ID" value="CAL1674753.1"/>
    <property type="molecule type" value="Genomic_DNA"/>
</dbReference>
<keyword evidence="2" id="KW-1185">Reference proteome</keyword>
<evidence type="ECO:0000313" key="2">
    <source>
        <dbReference type="Proteomes" id="UP001497644"/>
    </source>
</evidence>
<accession>A0AAV2N4G2</accession>
<sequence>MSHKMLKSPTRRTAHCLFRLPIEYLLLSLWETSMDQWLSGPDETTRDAMQGRKYETHKTLAVLHGSRNDGSLEIALSMLSVWIKNKS</sequence>
<evidence type="ECO:0000313" key="1">
    <source>
        <dbReference type="EMBL" id="CAL1674753.1"/>
    </source>
</evidence>
<name>A0AAV2N4G2_9HYME</name>
<gene>
    <name evidence="1" type="ORF">LPLAT_LOCUS1308</name>
</gene>
<organism evidence="1 2">
    <name type="scientific">Lasius platythorax</name>
    <dbReference type="NCBI Taxonomy" id="488582"/>
    <lineage>
        <taxon>Eukaryota</taxon>
        <taxon>Metazoa</taxon>
        <taxon>Ecdysozoa</taxon>
        <taxon>Arthropoda</taxon>
        <taxon>Hexapoda</taxon>
        <taxon>Insecta</taxon>
        <taxon>Pterygota</taxon>
        <taxon>Neoptera</taxon>
        <taxon>Endopterygota</taxon>
        <taxon>Hymenoptera</taxon>
        <taxon>Apocrita</taxon>
        <taxon>Aculeata</taxon>
        <taxon>Formicoidea</taxon>
        <taxon>Formicidae</taxon>
        <taxon>Formicinae</taxon>
        <taxon>Lasius</taxon>
        <taxon>Lasius</taxon>
    </lineage>
</organism>
<proteinExistence type="predicted"/>
<dbReference type="Proteomes" id="UP001497644">
    <property type="component" value="Chromosome 10"/>
</dbReference>
<protein>
    <submittedName>
        <fullName evidence="1">Uncharacterized protein</fullName>
    </submittedName>
</protein>
<dbReference type="AlphaFoldDB" id="A0AAV2N4G2"/>
<reference evidence="1" key="1">
    <citation type="submission" date="2024-04" db="EMBL/GenBank/DDBJ databases">
        <authorList>
            <consortium name="Molecular Ecology Group"/>
        </authorList>
    </citation>
    <scope>NUCLEOTIDE SEQUENCE</scope>
</reference>